<evidence type="ECO:0000256" key="2">
    <source>
        <dbReference type="ARBA" id="ARBA00009477"/>
    </source>
</evidence>
<dbReference type="InterPro" id="IPR058792">
    <property type="entry name" value="Beta-barrel_RND_2"/>
</dbReference>
<keyword evidence="3 4" id="KW-0175">Coiled coil</keyword>
<dbReference type="Pfam" id="PF25876">
    <property type="entry name" value="HH_MFP_RND"/>
    <property type="match status" value="1"/>
</dbReference>
<comment type="caution">
    <text evidence="9">The sequence shown here is derived from an EMBL/GenBank/DDBJ whole genome shotgun (WGS) entry which is preliminary data.</text>
</comment>
<dbReference type="PANTHER" id="PTHR32347">
    <property type="entry name" value="EFFLUX SYSTEM COMPONENT YKNX-RELATED"/>
    <property type="match status" value="1"/>
</dbReference>
<dbReference type="GO" id="GO:0022857">
    <property type="term" value="F:transmembrane transporter activity"/>
    <property type="evidence" value="ECO:0007669"/>
    <property type="project" value="InterPro"/>
</dbReference>
<sequence>MKQAIWIVVALAALGGGAWWWLSRPKGEAAPVAYKTAALSQGQATQTIRATGTIEPEDLIDIGAQITGQIMAFGTDVDGREVDYCSVVKKGQLLARIDDVTYKAEVTIAKATLASAEAQLASAKADVTQGTASLRQAERDWARAQKLGVGAALSQKDYDAYQSAYEVAAANLDVSKAQVAQAEAAIAQAQAQLEKAERNLSYCDILSTVDGVVIDRRVNIGQTVTASMSTPSLFLVAKDLRKIEIWVPVNEADIGAIKVGQEVRFTVDAFPDRNFTGTVGRIRLNASMTSNVVTYTVEVTTDNPDGLLLPYLTANVSFVLAESAPDALLAPVAATRWRPEGWEAPPELAGKDLLFVQDAQGRPRAVPVTLGVSDDVRVAVTAEDLAPGDAVITGTMTPIEVQQASAAGKNPFLPQPPQRRRPR</sequence>
<reference evidence="9" key="2">
    <citation type="journal article" date="2021" name="PeerJ">
        <title>Extensive microbial diversity within the chicken gut microbiome revealed by metagenomics and culture.</title>
        <authorList>
            <person name="Gilroy R."/>
            <person name="Ravi A."/>
            <person name="Getino M."/>
            <person name="Pursley I."/>
            <person name="Horton D.L."/>
            <person name="Alikhan N.F."/>
            <person name="Baker D."/>
            <person name="Gharbi K."/>
            <person name="Hall N."/>
            <person name="Watson M."/>
            <person name="Adriaenssens E.M."/>
            <person name="Foster-Nyarko E."/>
            <person name="Jarju S."/>
            <person name="Secka A."/>
            <person name="Antonio M."/>
            <person name="Oren A."/>
            <person name="Chaudhuri R.R."/>
            <person name="La Ragione R."/>
            <person name="Hildebrand F."/>
            <person name="Pallen M.J."/>
        </authorList>
    </citation>
    <scope>NUCLEOTIDE SEQUENCE</scope>
    <source>
        <strain evidence="9">35461</strain>
    </source>
</reference>
<evidence type="ECO:0000313" key="9">
    <source>
        <dbReference type="EMBL" id="HIV09720.1"/>
    </source>
</evidence>
<dbReference type="InterPro" id="IPR050465">
    <property type="entry name" value="UPF0194_transport"/>
</dbReference>
<accession>A0A9D1NN56</accession>
<gene>
    <name evidence="9" type="ORF">IAC79_06380</name>
</gene>
<dbReference type="GO" id="GO:0030313">
    <property type="term" value="C:cell envelope"/>
    <property type="evidence" value="ECO:0007669"/>
    <property type="project" value="UniProtKB-SubCell"/>
</dbReference>
<dbReference type="Gene3D" id="2.40.30.170">
    <property type="match status" value="1"/>
</dbReference>
<dbReference type="Gene3D" id="2.40.420.20">
    <property type="match status" value="1"/>
</dbReference>
<organism evidence="9 10">
    <name type="scientific">Candidatus Spyradenecus faecavium</name>
    <dbReference type="NCBI Taxonomy" id="2840947"/>
    <lineage>
        <taxon>Bacteria</taxon>
        <taxon>Pseudomonadati</taxon>
        <taxon>Lentisphaerota</taxon>
        <taxon>Lentisphaeria</taxon>
        <taxon>Lentisphaerales</taxon>
        <taxon>Lentisphaeraceae</taxon>
        <taxon>Lentisphaeraceae incertae sedis</taxon>
        <taxon>Candidatus Spyradenecus</taxon>
    </lineage>
</organism>
<dbReference type="Pfam" id="PF25917">
    <property type="entry name" value="BSH_RND"/>
    <property type="match status" value="1"/>
</dbReference>
<dbReference type="InterPro" id="IPR058625">
    <property type="entry name" value="MdtA-like_BSH"/>
</dbReference>
<reference evidence="9" key="1">
    <citation type="submission" date="2020-10" db="EMBL/GenBank/DDBJ databases">
        <authorList>
            <person name="Gilroy R."/>
        </authorList>
    </citation>
    <scope>NUCLEOTIDE SEQUENCE</scope>
    <source>
        <strain evidence="9">35461</strain>
    </source>
</reference>
<dbReference type="Gene3D" id="2.40.50.100">
    <property type="match status" value="2"/>
</dbReference>
<evidence type="ECO:0000256" key="5">
    <source>
        <dbReference type="SAM" id="MobiDB-lite"/>
    </source>
</evidence>
<feature type="domain" description="Multidrug resistance protein MdtA-like barrel-sandwich hybrid" evidence="7">
    <location>
        <begin position="60"/>
        <end position="231"/>
    </location>
</feature>
<feature type="domain" description="CusB-like beta-barrel" evidence="8">
    <location>
        <begin position="247"/>
        <end position="318"/>
    </location>
</feature>
<feature type="region of interest" description="Disordered" evidence="5">
    <location>
        <begin position="404"/>
        <end position="423"/>
    </location>
</feature>
<dbReference type="Proteomes" id="UP000886845">
    <property type="component" value="Unassembled WGS sequence"/>
</dbReference>
<dbReference type="SUPFAM" id="SSF111369">
    <property type="entry name" value="HlyD-like secretion proteins"/>
    <property type="match status" value="2"/>
</dbReference>
<dbReference type="PANTHER" id="PTHR32347:SF14">
    <property type="entry name" value="EFFLUX SYSTEM COMPONENT YKNX-RELATED"/>
    <property type="match status" value="1"/>
</dbReference>
<comment type="similarity">
    <text evidence="2">Belongs to the membrane fusion protein (MFP) (TC 8.A.1) family.</text>
</comment>
<evidence type="ECO:0000259" key="7">
    <source>
        <dbReference type="Pfam" id="PF25917"/>
    </source>
</evidence>
<evidence type="ECO:0000256" key="3">
    <source>
        <dbReference type="ARBA" id="ARBA00023054"/>
    </source>
</evidence>
<dbReference type="EMBL" id="DVOR01000210">
    <property type="protein sequence ID" value="HIV09720.1"/>
    <property type="molecule type" value="Genomic_DNA"/>
</dbReference>
<name>A0A9D1NN56_9BACT</name>
<dbReference type="InterPro" id="IPR006143">
    <property type="entry name" value="RND_pump_MFP"/>
</dbReference>
<evidence type="ECO:0000256" key="4">
    <source>
        <dbReference type="SAM" id="Coils"/>
    </source>
</evidence>
<dbReference type="AlphaFoldDB" id="A0A9D1NN56"/>
<evidence type="ECO:0000313" key="10">
    <source>
        <dbReference type="Proteomes" id="UP000886845"/>
    </source>
</evidence>
<dbReference type="NCBIfam" id="TIGR01730">
    <property type="entry name" value="RND_mfp"/>
    <property type="match status" value="1"/>
</dbReference>
<dbReference type="Pfam" id="PF25954">
    <property type="entry name" value="Beta-barrel_RND_2"/>
    <property type="match status" value="1"/>
</dbReference>
<evidence type="ECO:0000259" key="8">
    <source>
        <dbReference type="Pfam" id="PF25954"/>
    </source>
</evidence>
<proteinExistence type="inferred from homology"/>
<protein>
    <submittedName>
        <fullName evidence="9">Efflux RND transporter periplasmic adaptor subunit</fullName>
    </submittedName>
</protein>
<comment type="subcellular location">
    <subcellularLocation>
        <location evidence="1">Cell envelope</location>
    </subcellularLocation>
</comment>
<feature type="domain" description="Multidrug resistance protein MdtA-like alpha-helical hairpin" evidence="6">
    <location>
        <begin position="119"/>
        <end position="202"/>
    </location>
</feature>
<dbReference type="GO" id="GO:0016020">
    <property type="term" value="C:membrane"/>
    <property type="evidence" value="ECO:0007669"/>
    <property type="project" value="InterPro"/>
</dbReference>
<feature type="coiled-coil region" evidence="4">
    <location>
        <begin position="172"/>
        <end position="199"/>
    </location>
</feature>
<dbReference type="InterPro" id="IPR058624">
    <property type="entry name" value="MdtA-like_HH"/>
</dbReference>
<evidence type="ECO:0000259" key="6">
    <source>
        <dbReference type="Pfam" id="PF25876"/>
    </source>
</evidence>
<evidence type="ECO:0000256" key="1">
    <source>
        <dbReference type="ARBA" id="ARBA00004196"/>
    </source>
</evidence>